<dbReference type="RefSeq" id="WP_084393480.1">
    <property type="nucleotide sequence ID" value="NZ_BMKF01000001.1"/>
</dbReference>
<accession>A0ABQ1J9F1</accession>
<sequence length="136" mass="13969">MKALPLISAICIFAACTGPTPAERPGETVDASTNATYQRVTFEGREATEMEIAACEAVGGEVQKAGLLGAEHCIQSLPDDGKVCTDSSDCVGRCMVSGESVEVGAETVGQCAATDNPFGCFQLVKDGVADGMLCVD</sequence>
<keyword evidence="2" id="KW-1185">Reference proteome</keyword>
<dbReference type="PROSITE" id="PS51257">
    <property type="entry name" value="PROKAR_LIPOPROTEIN"/>
    <property type="match status" value="1"/>
</dbReference>
<dbReference type="Proteomes" id="UP000628854">
    <property type="component" value="Unassembled WGS sequence"/>
</dbReference>
<gene>
    <name evidence="1" type="ORF">GCM10011503_08090</name>
</gene>
<evidence type="ECO:0000313" key="1">
    <source>
        <dbReference type="EMBL" id="GGB61852.1"/>
    </source>
</evidence>
<evidence type="ECO:0008006" key="3">
    <source>
        <dbReference type="Google" id="ProtNLM"/>
    </source>
</evidence>
<protein>
    <recommendedName>
        <fullName evidence="3">Secreted protein</fullName>
    </recommendedName>
</protein>
<evidence type="ECO:0000313" key="2">
    <source>
        <dbReference type="Proteomes" id="UP000628854"/>
    </source>
</evidence>
<organism evidence="1 2">
    <name type="scientific">Henriciella pelagia</name>
    <dbReference type="NCBI Taxonomy" id="1977912"/>
    <lineage>
        <taxon>Bacteria</taxon>
        <taxon>Pseudomonadati</taxon>
        <taxon>Pseudomonadota</taxon>
        <taxon>Alphaproteobacteria</taxon>
        <taxon>Hyphomonadales</taxon>
        <taxon>Hyphomonadaceae</taxon>
        <taxon>Henriciella</taxon>
    </lineage>
</organism>
<reference evidence="2" key="1">
    <citation type="journal article" date="2019" name="Int. J. Syst. Evol. Microbiol.">
        <title>The Global Catalogue of Microorganisms (GCM) 10K type strain sequencing project: providing services to taxonomists for standard genome sequencing and annotation.</title>
        <authorList>
            <consortium name="The Broad Institute Genomics Platform"/>
            <consortium name="The Broad Institute Genome Sequencing Center for Infectious Disease"/>
            <person name="Wu L."/>
            <person name="Ma J."/>
        </authorList>
    </citation>
    <scope>NUCLEOTIDE SEQUENCE [LARGE SCALE GENOMIC DNA]</scope>
    <source>
        <strain evidence="2">CGMCC 1.15928</strain>
    </source>
</reference>
<name>A0ABQ1J9F1_9PROT</name>
<dbReference type="EMBL" id="BMKF01000001">
    <property type="protein sequence ID" value="GGB61852.1"/>
    <property type="molecule type" value="Genomic_DNA"/>
</dbReference>
<comment type="caution">
    <text evidence="1">The sequence shown here is derived from an EMBL/GenBank/DDBJ whole genome shotgun (WGS) entry which is preliminary data.</text>
</comment>
<proteinExistence type="predicted"/>